<dbReference type="KEGG" id="salq:SYNTR_0358"/>
<keyword evidence="1" id="KW-1133">Transmembrane helix</keyword>
<sequence>MFLIKTIGIALVIGGCGVFGLLGAKKIQNRVEEIKSLRLAIGFLEKEISYMHTPLSRALERTANFSPFPVNGLFKESSKALSNKEGVTAAEAWEKGLEKLYKNSDLKPEDIELLRSIALQIGMSDAFEQRKFFNLIQEELVIQEEKARAEVNSGQKLWTYGGFILGAMIVLLLI</sequence>
<name>A0A6I6DEM9_9FIRM</name>
<dbReference type="Proteomes" id="UP000426444">
    <property type="component" value="Chromosome"/>
</dbReference>
<dbReference type="PROSITE" id="PS51257">
    <property type="entry name" value="PROKAR_LIPOPROTEIN"/>
    <property type="match status" value="1"/>
</dbReference>
<dbReference type="OrthoDB" id="1957909at2"/>
<dbReference type="EMBL" id="CP046457">
    <property type="protein sequence ID" value="QGT98951.1"/>
    <property type="molecule type" value="Genomic_DNA"/>
</dbReference>
<proteinExistence type="predicted"/>
<reference evidence="3" key="1">
    <citation type="journal article" date="2019" name="Microbiology">
        <title>Complete Genome Sequence of an Uncultured Bacterium of the Candidate Phylum Bipolaricaulota.</title>
        <authorList>
            <person name="Kadnikov V.V."/>
            <person name="Mardanov A.V."/>
            <person name="Beletsky A.V."/>
            <person name="Frank Y.A."/>
            <person name="Karnachuk O.V."/>
            <person name="Ravin N.V."/>
        </authorList>
    </citation>
    <scope>NUCLEOTIDE SEQUENCE [LARGE SCALE GENOMIC DNA]</scope>
</reference>
<keyword evidence="1" id="KW-0472">Membrane</keyword>
<dbReference type="PIRSF" id="PIRSF021435">
    <property type="entry name" value="SpoIIIAB"/>
    <property type="match status" value="1"/>
</dbReference>
<dbReference type="RefSeq" id="WP_156202894.1">
    <property type="nucleotide sequence ID" value="NZ_CP046457.1"/>
</dbReference>
<protein>
    <recommendedName>
        <fullName evidence="4">Stage III sporulation protein AB</fullName>
    </recommendedName>
</protein>
<gene>
    <name evidence="2" type="ORF">SYNTR_0358</name>
</gene>
<dbReference type="AlphaFoldDB" id="A0A6I6DEM9"/>
<feature type="transmembrane region" description="Helical" evidence="1">
    <location>
        <begin position="6"/>
        <end position="24"/>
    </location>
</feature>
<keyword evidence="1" id="KW-0812">Transmembrane</keyword>
<evidence type="ECO:0000313" key="3">
    <source>
        <dbReference type="Proteomes" id="UP000426444"/>
    </source>
</evidence>
<dbReference type="Pfam" id="PF09548">
    <property type="entry name" value="Spore_III_AB"/>
    <property type="match status" value="1"/>
</dbReference>
<evidence type="ECO:0000256" key="1">
    <source>
        <dbReference type="SAM" id="Phobius"/>
    </source>
</evidence>
<dbReference type="InterPro" id="IPR014198">
    <property type="entry name" value="Spore_III_AB"/>
</dbReference>
<organism evidence="2 3">
    <name type="scientific">Candidatus Syntrophocurvum alkaliphilum</name>
    <dbReference type="NCBI Taxonomy" id="2293317"/>
    <lineage>
        <taxon>Bacteria</taxon>
        <taxon>Bacillati</taxon>
        <taxon>Bacillota</taxon>
        <taxon>Clostridia</taxon>
        <taxon>Eubacteriales</taxon>
        <taxon>Syntrophomonadaceae</taxon>
        <taxon>Candidatus Syntrophocurvum</taxon>
    </lineage>
</organism>
<evidence type="ECO:0008006" key="4">
    <source>
        <dbReference type="Google" id="ProtNLM"/>
    </source>
</evidence>
<evidence type="ECO:0000313" key="2">
    <source>
        <dbReference type="EMBL" id="QGT98951.1"/>
    </source>
</evidence>
<keyword evidence="3" id="KW-1185">Reference proteome</keyword>
<accession>A0A6I6DEM9</accession>